<reference evidence="2" key="2">
    <citation type="submission" date="2015-01" db="EMBL/GenBank/DDBJ databases">
        <title>Evolutionary Origins and Diversification of the Mycorrhizal Mutualists.</title>
        <authorList>
            <consortium name="DOE Joint Genome Institute"/>
            <consortium name="Mycorrhizal Genomics Consortium"/>
            <person name="Kohler A."/>
            <person name="Kuo A."/>
            <person name="Nagy L.G."/>
            <person name="Floudas D."/>
            <person name="Copeland A."/>
            <person name="Barry K.W."/>
            <person name="Cichocki N."/>
            <person name="Veneault-Fourrey C."/>
            <person name="LaButti K."/>
            <person name="Lindquist E.A."/>
            <person name="Lipzen A."/>
            <person name="Lundell T."/>
            <person name="Morin E."/>
            <person name="Murat C."/>
            <person name="Riley R."/>
            <person name="Ohm R."/>
            <person name="Sun H."/>
            <person name="Tunlid A."/>
            <person name="Henrissat B."/>
            <person name="Grigoriev I.V."/>
            <person name="Hibbett D.S."/>
            <person name="Martin F."/>
        </authorList>
    </citation>
    <scope>NUCLEOTIDE SEQUENCE [LARGE SCALE GENOMIC DNA]</scope>
    <source>
        <strain evidence="2">UH-Slu-Lm8-n1</strain>
    </source>
</reference>
<dbReference type="InParanoid" id="A0A0D0AR03"/>
<gene>
    <name evidence="1" type="ORF">CY34DRAFT_268404</name>
</gene>
<reference evidence="1 2" key="1">
    <citation type="submission" date="2014-04" db="EMBL/GenBank/DDBJ databases">
        <authorList>
            <consortium name="DOE Joint Genome Institute"/>
            <person name="Kuo A."/>
            <person name="Ruytinx J."/>
            <person name="Rineau F."/>
            <person name="Colpaert J."/>
            <person name="Kohler A."/>
            <person name="Nagy L.G."/>
            <person name="Floudas D."/>
            <person name="Copeland A."/>
            <person name="Barry K.W."/>
            <person name="Cichocki N."/>
            <person name="Veneault-Fourrey C."/>
            <person name="LaButti K."/>
            <person name="Lindquist E.A."/>
            <person name="Lipzen A."/>
            <person name="Lundell T."/>
            <person name="Morin E."/>
            <person name="Murat C."/>
            <person name="Sun H."/>
            <person name="Tunlid A."/>
            <person name="Henrissat B."/>
            <person name="Grigoriev I.V."/>
            <person name="Hibbett D.S."/>
            <person name="Martin F."/>
            <person name="Nordberg H.P."/>
            <person name="Cantor M.N."/>
            <person name="Hua S.X."/>
        </authorList>
    </citation>
    <scope>NUCLEOTIDE SEQUENCE [LARGE SCALE GENOMIC DNA]</scope>
    <source>
        <strain evidence="1 2">UH-Slu-Lm8-n1</strain>
    </source>
</reference>
<dbReference type="Proteomes" id="UP000054485">
    <property type="component" value="Unassembled WGS sequence"/>
</dbReference>
<dbReference type="HOGENOM" id="CLU_1661953_0_0_1"/>
<dbReference type="EMBL" id="KN835302">
    <property type="protein sequence ID" value="KIK40444.1"/>
    <property type="molecule type" value="Genomic_DNA"/>
</dbReference>
<name>A0A0D0AR03_9AGAM</name>
<accession>A0A0D0AR03</accession>
<sequence>MQLCHQASRVDLISLDTVFSEVPVAFPNPVPDFEEVWDAMEHSNLRGWCESSMDNVVRLLQSLQHSMRVIAVDQPPFEGMSSLKTGLQDRTMLRSKFVPARLTGELKVLVVASPNSPLVVPKQGAAIRLRESEEESCLWRLRCDDLELRTTIKRLLEDI</sequence>
<evidence type="ECO:0000313" key="2">
    <source>
        <dbReference type="Proteomes" id="UP000054485"/>
    </source>
</evidence>
<keyword evidence="2" id="KW-1185">Reference proteome</keyword>
<proteinExistence type="predicted"/>
<dbReference type="STRING" id="930992.A0A0D0AR03"/>
<organism evidence="1 2">
    <name type="scientific">Suillus luteus UH-Slu-Lm8-n1</name>
    <dbReference type="NCBI Taxonomy" id="930992"/>
    <lineage>
        <taxon>Eukaryota</taxon>
        <taxon>Fungi</taxon>
        <taxon>Dikarya</taxon>
        <taxon>Basidiomycota</taxon>
        <taxon>Agaricomycotina</taxon>
        <taxon>Agaricomycetes</taxon>
        <taxon>Agaricomycetidae</taxon>
        <taxon>Boletales</taxon>
        <taxon>Suillineae</taxon>
        <taxon>Suillaceae</taxon>
        <taxon>Suillus</taxon>
    </lineage>
</organism>
<dbReference type="AlphaFoldDB" id="A0A0D0AR03"/>
<protein>
    <submittedName>
        <fullName evidence="1">Uncharacterized protein</fullName>
    </submittedName>
</protein>
<evidence type="ECO:0000313" key="1">
    <source>
        <dbReference type="EMBL" id="KIK40444.1"/>
    </source>
</evidence>
<dbReference type="OrthoDB" id="29308at2759"/>